<dbReference type="GO" id="GO:0016020">
    <property type="term" value="C:membrane"/>
    <property type="evidence" value="ECO:0007669"/>
    <property type="project" value="TreeGrafter"/>
</dbReference>
<dbReference type="SUPFAM" id="SSF52540">
    <property type="entry name" value="P-loop containing nucleoside triphosphate hydrolases"/>
    <property type="match status" value="1"/>
</dbReference>
<accession>A0A9P7FMU2</accession>
<dbReference type="GO" id="GO:0047499">
    <property type="term" value="F:calcium-independent phospholipase A2 activity"/>
    <property type="evidence" value="ECO:0007669"/>
    <property type="project" value="TreeGrafter"/>
</dbReference>
<evidence type="ECO:0000256" key="1">
    <source>
        <dbReference type="ARBA" id="ARBA00022801"/>
    </source>
</evidence>
<keyword evidence="7" id="KW-1185">Reference proteome</keyword>
<reference evidence="6" key="1">
    <citation type="submission" date="2021-02" db="EMBL/GenBank/DDBJ databases">
        <authorList>
            <person name="Nieuwenhuis M."/>
            <person name="Van De Peppel L.J.J."/>
        </authorList>
    </citation>
    <scope>NUCLEOTIDE SEQUENCE</scope>
    <source>
        <strain evidence="6">D49</strain>
    </source>
</reference>
<organism evidence="6 7">
    <name type="scientific">Sphagnurus paluster</name>
    <dbReference type="NCBI Taxonomy" id="117069"/>
    <lineage>
        <taxon>Eukaryota</taxon>
        <taxon>Fungi</taxon>
        <taxon>Dikarya</taxon>
        <taxon>Basidiomycota</taxon>
        <taxon>Agaricomycotina</taxon>
        <taxon>Agaricomycetes</taxon>
        <taxon>Agaricomycetidae</taxon>
        <taxon>Agaricales</taxon>
        <taxon>Tricholomatineae</taxon>
        <taxon>Lyophyllaceae</taxon>
        <taxon>Sphagnurus</taxon>
    </lineage>
</organism>
<evidence type="ECO:0000313" key="6">
    <source>
        <dbReference type="EMBL" id="KAG5634733.1"/>
    </source>
</evidence>
<dbReference type="GO" id="GO:0019369">
    <property type="term" value="P:arachidonate metabolic process"/>
    <property type="evidence" value="ECO:0007669"/>
    <property type="project" value="TreeGrafter"/>
</dbReference>
<dbReference type="AlphaFoldDB" id="A0A9P7FMU2"/>
<keyword evidence="3" id="KW-0443">Lipid metabolism</keyword>
<dbReference type="GO" id="GO:0016042">
    <property type="term" value="P:lipid catabolic process"/>
    <property type="evidence" value="ECO:0007669"/>
    <property type="project" value="UniProtKB-KW"/>
</dbReference>
<keyword evidence="2" id="KW-0442">Lipid degradation</keyword>
<name>A0A9P7FMU2_9AGAR</name>
<dbReference type="InterPro" id="IPR016035">
    <property type="entry name" value="Acyl_Trfase/lysoPLipase"/>
</dbReference>
<reference evidence="6" key="2">
    <citation type="submission" date="2021-10" db="EMBL/GenBank/DDBJ databases">
        <title>Phylogenomics reveals ancestral predisposition of the termite-cultivated fungus Termitomyces towards a domesticated lifestyle.</title>
        <authorList>
            <person name="Auxier B."/>
            <person name="Grum-Grzhimaylo A."/>
            <person name="Cardenas M.E."/>
            <person name="Lodge J.D."/>
            <person name="Laessoe T."/>
            <person name="Pedersen O."/>
            <person name="Smith M.E."/>
            <person name="Kuyper T.W."/>
            <person name="Franco-Molano E.A."/>
            <person name="Baroni T.J."/>
            <person name="Aanen D.K."/>
        </authorList>
    </citation>
    <scope>NUCLEOTIDE SEQUENCE</scope>
    <source>
        <strain evidence="6">D49</strain>
    </source>
</reference>
<evidence type="ECO:0000313" key="7">
    <source>
        <dbReference type="Proteomes" id="UP000717328"/>
    </source>
</evidence>
<dbReference type="Proteomes" id="UP000717328">
    <property type="component" value="Unassembled WGS sequence"/>
</dbReference>
<gene>
    <name evidence="6" type="ORF">H0H81_000956</name>
</gene>
<protein>
    <recommendedName>
        <fullName evidence="5">PNPLA domain-containing protein</fullName>
    </recommendedName>
</protein>
<keyword evidence="1" id="KW-0378">Hydrolase</keyword>
<dbReference type="InterPro" id="IPR027417">
    <property type="entry name" value="P-loop_NTPase"/>
</dbReference>
<evidence type="ECO:0000256" key="3">
    <source>
        <dbReference type="ARBA" id="ARBA00023098"/>
    </source>
</evidence>
<sequence>MQKQRGNPYQRGLRLLALDNGGILGLSELLIIKEIMHRVQSIADLPSIPRPCDYFDLIGGVGTGGIIVLMLGRLQMPIDQAIQEYVTLTKRVFSQKKLGCSNQVFKATQLVSAIRHVIESAGLSSDILMRVEDQPHCFTFVAAIPAVSMGQPRLFRSYKVEANQSFNCTVVEAVRATTAAPEFFKPIYIGDLELKEQLLGASLGWGNPVELVLDEAESVFPLHHVACIISLGSGHPGPIALQFSGLRRKVPALVDVLQKISTSCEDTAERMEKKFKHATEIYSRMSVEQGHQKISFKDWKRLPEIKTHTLQYLQLSNTIQKVKSIAEVLHKCPKTTSIKELNGPVLLKTVAILEASHNIPPPTSVFTGRQDILNSLDKYFDSEKSSVHLKKQRRSVLYGLGGAGKTQIILKFIQDFRAKFSNIYWINSATKEGIESTLTGIAQRERLEETTPDDCLEWLCHQKKEWLIVFDNADDPILNLTVHMEIFLLQQETKNAKYWLQKATMQFMKWLLQMQ</sequence>
<evidence type="ECO:0000256" key="2">
    <source>
        <dbReference type="ARBA" id="ARBA00022963"/>
    </source>
</evidence>
<dbReference type="PANTHER" id="PTHR24185">
    <property type="entry name" value="CALCIUM-INDEPENDENT PHOSPHOLIPASE A2-GAMMA"/>
    <property type="match status" value="1"/>
</dbReference>
<comment type="caution">
    <text evidence="6">The sequence shown here is derived from an EMBL/GenBank/DDBJ whole genome shotgun (WGS) entry which is preliminary data.</text>
</comment>
<dbReference type="InterPro" id="IPR002641">
    <property type="entry name" value="PNPLA_dom"/>
</dbReference>
<dbReference type="SUPFAM" id="SSF52151">
    <property type="entry name" value="FabD/lysophospholipase-like"/>
    <property type="match status" value="1"/>
</dbReference>
<evidence type="ECO:0000259" key="5">
    <source>
        <dbReference type="PROSITE" id="PS51635"/>
    </source>
</evidence>
<dbReference type="Gene3D" id="3.40.1090.10">
    <property type="entry name" value="Cytosolic phospholipase A2 catalytic domain"/>
    <property type="match status" value="1"/>
</dbReference>
<dbReference type="PANTHER" id="PTHR24185:SF1">
    <property type="entry name" value="CALCIUM-INDEPENDENT PHOSPHOLIPASE A2-GAMMA"/>
    <property type="match status" value="1"/>
</dbReference>
<proteinExistence type="predicted"/>
<feature type="domain" description="PNPLA" evidence="5">
    <location>
        <begin position="16"/>
        <end position="213"/>
    </location>
</feature>
<dbReference type="Pfam" id="PF01734">
    <property type="entry name" value="Patatin"/>
    <property type="match status" value="1"/>
</dbReference>
<dbReference type="EMBL" id="JABCKI010006293">
    <property type="protein sequence ID" value="KAG5634733.1"/>
    <property type="molecule type" value="Genomic_DNA"/>
</dbReference>
<dbReference type="PROSITE" id="PS51635">
    <property type="entry name" value="PNPLA"/>
    <property type="match status" value="1"/>
</dbReference>
<dbReference type="GO" id="GO:0046486">
    <property type="term" value="P:glycerolipid metabolic process"/>
    <property type="evidence" value="ECO:0007669"/>
    <property type="project" value="UniProtKB-ARBA"/>
</dbReference>
<dbReference type="Gene3D" id="3.40.50.300">
    <property type="entry name" value="P-loop containing nucleotide triphosphate hydrolases"/>
    <property type="match status" value="1"/>
</dbReference>
<dbReference type="OrthoDB" id="3258722at2759"/>
<evidence type="ECO:0000256" key="4">
    <source>
        <dbReference type="PROSITE-ProRule" id="PRU01161"/>
    </source>
</evidence>
<comment type="caution">
    <text evidence="4">Lacks conserved residue(s) required for the propagation of feature annotation.</text>
</comment>